<evidence type="ECO:0008006" key="4">
    <source>
        <dbReference type="Google" id="ProtNLM"/>
    </source>
</evidence>
<dbReference type="InParanoid" id="W3WTS9"/>
<evidence type="ECO:0000313" key="3">
    <source>
        <dbReference type="Proteomes" id="UP000030651"/>
    </source>
</evidence>
<proteinExistence type="predicted"/>
<dbReference type="eggNOG" id="ENOG502TC0T">
    <property type="taxonomic scope" value="Eukaryota"/>
</dbReference>
<dbReference type="PANTHER" id="PTHR42060">
    <property type="entry name" value="NHL REPEAT-CONTAINING PROTEIN-RELATED"/>
    <property type="match status" value="1"/>
</dbReference>
<dbReference type="RefSeq" id="XP_007837914.1">
    <property type="nucleotide sequence ID" value="XM_007839723.1"/>
</dbReference>
<keyword evidence="1" id="KW-0732">Signal</keyword>
<gene>
    <name evidence="2" type="ORF">PFICI_11142</name>
</gene>
<evidence type="ECO:0000313" key="2">
    <source>
        <dbReference type="EMBL" id="ETS77268.1"/>
    </source>
</evidence>
<feature type="signal peptide" evidence="1">
    <location>
        <begin position="1"/>
        <end position="18"/>
    </location>
</feature>
<dbReference type="EMBL" id="KI912116">
    <property type="protein sequence ID" value="ETS77268.1"/>
    <property type="molecule type" value="Genomic_DNA"/>
</dbReference>
<dbReference type="SUPFAM" id="SSF63829">
    <property type="entry name" value="Calcium-dependent phosphotriesterase"/>
    <property type="match status" value="1"/>
</dbReference>
<sequence length="343" mass="36743">MHSLTALASLLLASLAVATPATSPKNVTELYRFSNATETELENIAVRSNGQLIVTCANMDAIFIFDPSETDIVPKTIDTWPSGYSALGITEVYPDVFAVNVGTLNSSNLTTVGPAEGTYSIWTLNFTTSDMPVAQKFIDLPQAGLLNGLTTVPGSGVIFTADQINGTIFRIDMATAEISITIDSPLLGSQPYYNDNKLALNGVRYHGQHLYVTDSSSAIFGRYRLNRDEWSWGGLELLGQIQQNGTTNYDDLAVDDAGNAYVCIHPNALSLVQPDLTQTIFYIDETEQFNTPASVAFGRGIQANDTLYVVCSGSIADDGAVVGGALYRIDLLPPSISSEVCAA</sequence>
<dbReference type="OMA" id="PNINQAG"/>
<dbReference type="AlphaFoldDB" id="W3WTS9"/>
<keyword evidence="3" id="KW-1185">Reference proteome</keyword>
<name>W3WTS9_PESFW</name>
<evidence type="ECO:0000256" key="1">
    <source>
        <dbReference type="SAM" id="SignalP"/>
    </source>
</evidence>
<dbReference type="Gene3D" id="2.120.10.30">
    <property type="entry name" value="TolB, C-terminal domain"/>
    <property type="match status" value="1"/>
</dbReference>
<dbReference type="GeneID" id="19276155"/>
<dbReference type="OrthoDB" id="9977941at2759"/>
<dbReference type="InterPro" id="IPR052998">
    <property type="entry name" value="Hetero-Diels-Alderase-like"/>
</dbReference>
<dbReference type="KEGG" id="pfy:PFICI_11142"/>
<dbReference type="HOGENOM" id="CLU_052989_0_1_1"/>
<feature type="chain" id="PRO_5004835058" description="SMP-30/Gluconolactonase/LRE-like region domain-containing protein" evidence="1">
    <location>
        <begin position="19"/>
        <end position="343"/>
    </location>
</feature>
<reference evidence="3" key="1">
    <citation type="journal article" date="2015" name="BMC Genomics">
        <title>Genomic and transcriptomic analysis of the endophytic fungus Pestalotiopsis fici reveals its lifestyle and high potential for synthesis of natural products.</title>
        <authorList>
            <person name="Wang X."/>
            <person name="Zhang X."/>
            <person name="Liu L."/>
            <person name="Xiang M."/>
            <person name="Wang W."/>
            <person name="Sun X."/>
            <person name="Che Y."/>
            <person name="Guo L."/>
            <person name="Liu G."/>
            <person name="Guo L."/>
            <person name="Wang C."/>
            <person name="Yin W.B."/>
            <person name="Stadler M."/>
            <person name="Zhang X."/>
            <person name="Liu X."/>
        </authorList>
    </citation>
    <scope>NUCLEOTIDE SEQUENCE [LARGE SCALE GENOMIC DNA]</scope>
    <source>
        <strain evidence="3">W106-1 / CGMCC3.15140</strain>
    </source>
</reference>
<dbReference type="InterPro" id="IPR011042">
    <property type="entry name" value="6-blade_b-propeller_TolB-like"/>
</dbReference>
<dbReference type="PANTHER" id="PTHR42060:SF1">
    <property type="entry name" value="NHL REPEAT-CONTAINING PROTEIN"/>
    <property type="match status" value="1"/>
</dbReference>
<organism evidence="2 3">
    <name type="scientific">Pestalotiopsis fici (strain W106-1 / CGMCC3.15140)</name>
    <dbReference type="NCBI Taxonomy" id="1229662"/>
    <lineage>
        <taxon>Eukaryota</taxon>
        <taxon>Fungi</taxon>
        <taxon>Dikarya</taxon>
        <taxon>Ascomycota</taxon>
        <taxon>Pezizomycotina</taxon>
        <taxon>Sordariomycetes</taxon>
        <taxon>Xylariomycetidae</taxon>
        <taxon>Amphisphaeriales</taxon>
        <taxon>Sporocadaceae</taxon>
        <taxon>Pestalotiopsis</taxon>
    </lineage>
</organism>
<dbReference type="Proteomes" id="UP000030651">
    <property type="component" value="Unassembled WGS sequence"/>
</dbReference>
<accession>W3WTS9</accession>
<protein>
    <recommendedName>
        <fullName evidence="4">SMP-30/Gluconolactonase/LRE-like region domain-containing protein</fullName>
    </recommendedName>
</protein>